<keyword evidence="2" id="KW-1185">Reference proteome</keyword>
<comment type="caution">
    <text evidence="1">The sequence shown here is derived from an EMBL/GenBank/DDBJ whole genome shotgun (WGS) entry which is preliminary data.</text>
</comment>
<organism evidence="1 2">
    <name type="scientific">Streptomyces mordarskii</name>
    <dbReference type="NCBI Taxonomy" id="1226758"/>
    <lineage>
        <taxon>Bacteria</taxon>
        <taxon>Bacillati</taxon>
        <taxon>Actinomycetota</taxon>
        <taxon>Actinomycetes</taxon>
        <taxon>Kitasatosporales</taxon>
        <taxon>Streptomycetaceae</taxon>
        <taxon>Streptomyces</taxon>
    </lineage>
</organism>
<gene>
    <name evidence="1" type="ORF">GCM10010390_92090</name>
</gene>
<dbReference type="EMBL" id="BAAABZ010000099">
    <property type="protein sequence ID" value="GAA0574718.1"/>
    <property type="molecule type" value="Genomic_DNA"/>
</dbReference>
<name>A0ABN1EUJ5_9ACTN</name>
<protein>
    <submittedName>
        <fullName evidence="1">Uncharacterized protein</fullName>
    </submittedName>
</protein>
<proteinExistence type="predicted"/>
<accession>A0ABN1EUJ5</accession>
<evidence type="ECO:0000313" key="1">
    <source>
        <dbReference type="EMBL" id="GAA0574718.1"/>
    </source>
</evidence>
<evidence type="ECO:0000313" key="2">
    <source>
        <dbReference type="Proteomes" id="UP001501576"/>
    </source>
</evidence>
<dbReference type="RefSeq" id="WP_346161734.1">
    <property type="nucleotide sequence ID" value="NZ_BAAABZ010000099.1"/>
</dbReference>
<dbReference type="Proteomes" id="UP001501576">
    <property type="component" value="Unassembled WGS sequence"/>
</dbReference>
<reference evidence="1 2" key="1">
    <citation type="journal article" date="2019" name="Int. J. Syst. Evol. Microbiol.">
        <title>The Global Catalogue of Microorganisms (GCM) 10K type strain sequencing project: providing services to taxonomists for standard genome sequencing and annotation.</title>
        <authorList>
            <consortium name="The Broad Institute Genomics Platform"/>
            <consortium name="The Broad Institute Genome Sequencing Center for Infectious Disease"/>
            <person name="Wu L."/>
            <person name="Ma J."/>
        </authorList>
    </citation>
    <scope>NUCLEOTIDE SEQUENCE [LARGE SCALE GENOMIC DNA]</scope>
    <source>
        <strain evidence="1 2">JCM 5052</strain>
    </source>
</reference>
<sequence length="221" mass="24386">MPLHPDADPLAASTTVVTLRPDGLVRDFEKEPGTCLDLAELFSGPPPYDTLRLRYGLEMHHHLRSTEAPNAAASRLAEHCGYEPIDIRGTVWFTGASAETDSAPGMDDAMYLELFETLTAVSDTHGLRLWSQYRPHQTVFVKPTDYAPGDTLWLGQPHRFMCLADYPSDSVTAQLFPGAQYFQCDDGFTMGATAPAYPTRADQAPPGYWQRTGHQLLPASD</sequence>